<organism evidence="3 4">
    <name type="scientific">Alteromonas portus</name>
    <dbReference type="NCBI Taxonomy" id="2565549"/>
    <lineage>
        <taxon>Bacteria</taxon>
        <taxon>Pseudomonadati</taxon>
        <taxon>Pseudomonadota</taxon>
        <taxon>Gammaproteobacteria</taxon>
        <taxon>Alteromonadales</taxon>
        <taxon>Alteromonadaceae</taxon>
        <taxon>Alteromonas/Salinimonas group</taxon>
        <taxon>Alteromonas</taxon>
    </lineage>
</organism>
<feature type="region of interest" description="Disordered" evidence="1">
    <location>
        <begin position="328"/>
        <end position="349"/>
    </location>
</feature>
<dbReference type="InterPro" id="IPR025924">
    <property type="entry name" value="YHYH_dom"/>
</dbReference>
<evidence type="ECO:0000256" key="1">
    <source>
        <dbReference type="SAM" id="MobiDB-lite"/>
    </source>
</evidence>
<reference evidence="3 4" key="1">
    <citation type="submission" date="2019-04" db="EMBL/GenBank/DDBJ databases">
        <title>Alteromonas portus sp. nov., an alginate lyase-excreting marine bacterium.</title>
        <authorList>
            <person name="Huang H."/>
            <person name="Mo K."/>
            <person name="Bao S."/>
        </authorList>
    </citation>
    <scope>NUCLEOTIDE SEQUENCE [LARGE SCALE GENOMIC DNA]</scope>
    <source>
        <strain evidence="3 4">HB161718</strain>
    </source>
</reference>
<sequence>MLRNVTLLTAGLLILSACGDHGPEGHSHDQDANTGSRIGTFFSEDIKVAEELVPCTLTDKTETQCYLITVPGKREIGHDLGPWCPRNIEDTAEDSGIWLDNNKVYDADGEFIANLATFYSDDKWQLYNPETGEVKVTDSKDACLAAARPDVDPEYQNYCVECAPEYFEDDIPTQQYVIPAFPQKLDKAAKFDAHGGMGLAFNGVKMDAPAPVDAILGAHTLAPFDDCGGHVNPFVGYHYHAMTDCAAHEDSSSPNGKLLGVAFDGFTVFGQLNSDGSQPEGLDSCGGHSDEIDGYHYHAADPGKNKILGCFSGAQGCSVEGDTYNCSVKPKGPPPGGEGHGKMGPPPKG</sequence>
<dbReference type="PROSITE" id="PS51257">
    <property type="entry name" value="PROKAR_LIPOPROTEIN"/>
    <property type="match status" value="1"/>
</dbReference>
<accession>A0A4U0ZC07</accession>
<gene>
    <name evidence="3" type="ORF">E5672_16440</name>
</gene>
<protein>
    <submittedName>
        <fullName evidence="3">YHYH protein</fullName>
    </submittedName>
</protein>
<feature type="domain" description="YHYH" evidence="2">
    <location>
        <begin position="175"/>
        <end position="272"/>
    </location>
</feature>
<dbReference type="OrthoDB" id="9796530at2"/>
<evidence type="ECO:0000313" key="3">
    <source>
        <dbReference type="EMBL" id="TKB02087.1"/>
    </source>
</evidence>
<evidence type="ECO:0000259" key="2">
    <source>
        <dbReference type="Pfam" id="PF14240"/>
    </source>
</evidence>
<dbReference type="RefSeq" id="WP_136783199.1">
    <property type="nucleotide sequence ID" value="NZ_SWCO01000009.1"/>
</dbReference>
<keyword evidence="4" id="KW-1185">Reference proteome</keyword>
<proteinExistence type="predicted"/>
<dbReference type="EMBL" id="SWCO01000009">
    <property type="protein sequence ID" value="TKB02087.1"/>
    <property type="molecule type" value="Genomic_DNA"/>
</dbReference>
<evidence type="ECO:0000313" key="4">
    <source>
        <dbReference type="Proteomes" id="UP000305471"/>
    </source>
</evidence>
<name>A0A4U0ZC07_9ALTE</name>
<dbReference type="Proteomes" id="UP000305471">
    <property type="component" value="Unassembled WGS sequence"/>
</dbReference>
<dbReference type="AlphaFoldDB" id="A0A4U0ZC07"/>
<comment type="caution">
    <text evidence="3">The sequence shown here is derived from an EMBL/GenBank/DDBJ whole genome shotgun (WGS) entry which is preliminary data.</text>
</comment>
<dbReference type="Pfam" id="PF14240">
    <property type="entry name" value="YHYH"/>
    <property type="match status" value="1"/>
</dbReference>